<comment type="caution">
    <text evidence="1">The sequence shown here is derived from an EMBL/GenBank/DDBJ whole genome shotgun (WGS) entry which is preliminary data.</text>
</comment>
<name>A0A834M1E8_RHYFE</name>
<organism evidence="1 2">
    <name type="scientific">Rhynchophorus ferrugineus</name>
    <name type="common">Red palm weevil</name>
    <name type="synonym">Curculio ferrugineus</name>
    <dbReference type="NCBI Taxonomy" id="354439"/>
    <lineage>
        <taxon>Eukaryota</taxon>
        <taxon>Metazoa</taxon>
        <taxon>Ecdysozoa</taxon>
        <taxon>Arthropoda</taxon>
        <taxon>Hexapoda</taxon>
        <taxon>Insecta</taxon>
        <taxon>Pterygota</taxon>
        <taxon>Neoptera</taxon>
        <taxon>Endopterygota</taxon>
        <taxon>Coleoptera</taxon>
        <taxon>Polyphaga</taxon>
        <taxon>Cucujiformia</taxon>
        <taxon>Curculionidae</taxon>
        <taxon>Dryophthorinae</taxon>
        <taxon>Rhynchophorus</taxon>
    </lineage>
</organism>
<sequence length="87" mass="9525">MCCSTYHVISIKLSDTRERPLKGAQWCLSSELLILIKSSKSFVNLRKSLGEEGDCSSAEASASERSVAVIFLISSPFLPKAPKYSVK</sequence>
<keyword evidence="2" id="KW-1185">Reference proteome</keyword>
<accession>A0A834M1E8</accession>
<protein>
    <submittedName>
        <fullName evidence="1">Uncharacterized protein</fullName>
    </submittedName>
</protein>
<dbReference type="EMBL" id="JAACXV010014432">
    <property type="protein sequence ID" value="KAF7267358.1"/>
    <property type="molecule type" value="Genomic_DNA"/>
</dbReference>
<proteinExistence type="predicted"/>
<reference evidence="1" key="1">
    <citation type="submission" date="2020-08" db="EMBL/GenBank/DDBJ databases">
        <title>Genome sequencing and assembly of the red palm weevil Rhynchophorus ferrugineus.</title>
        <authorList>
            <person name="Dias G.B."/>
            <person name="Bergman C.M."/>
            <person name="Manee M."/>
        </authorList>
    </citation>
    <scope>NUCLEOTIDE SEQUENCE</scope>
    <source>
        <strain evidence="1">AA-2017</strain>
        <tissue evidence="1">Whole larva</tissue>
    </source>
</reference>
<gene>
    <name evidence="1" type="ORF">GWI33_019368</name>
</gene>
<dbReference type="AlphaFoldDB" id="A0A834M1E8"/>
<evidence type="ECO:0000313" key="1">
    <source>
        <dbReference type="EMBL" id="KAF7267358.1"/>
    </source>
</evidence>
<evidence type="ECO:0000313" key="2">
    <source>
        <dbReference type="Proteomes" id="UP000625711"/>
    </source>
</evidence>
<dbReference type="Proteomes" id="UP000625711">
    <property type="component" value="Unassembled WGS sequence"/>
</dbReference>